<evidence type="ECO:0000256" key="1">
    <source>
        <dbReference type="SAM" id="Coils"/>
    </source>
</evidence>
<dbReference type="EMBL" id="LFZW01000001">
    <property type="protein sequence ID" value="KMY50890.1"/>
    <property type="molecule type" value="Genomic_DNA"/>
</dbReference>
<keyword evidence="1" id="KW-0175">Coiled coil</keyword>
<dbReference type="RefSeq" id="WP_049682240.1">
    <property type="nucleotide sequence ID" value="NZ_JBIVOD010000001.1"/>
</dbReference>
<comment type="caution">
    <text evidence="2">The sequence shown here is derived from an EMBL/GenBank/DDBJ whole genome shotgun (WGS) entry which is preliminary data.</text>
</comment>
<protein>
    <submittedName>
        <fullName evidence="2">Uncharacterized protein</fullName>
    </submittedName>
</protein>
<sequence>MRKLILADAVKLKSVLSKRIQELEAEMDLLAFVEIEKGSEIPNQVRNLAAVEKELEEVRSDFRLLDKLMYKANYENEVSFEEQSLAIVEAIELATQLRARARKYKQYGISAKEEMIHSYSEAITLVRVATFDPEVYRIKGIETERQANRLSNLINAKNYQIELDFDSDKYF</sequence>
<evidence type="ECO:0000313" key="2">
    <source>
        <dbReference type="EMBL" id="KMY50890.1"/>
    </source>
</evidence>
<dbReference type="Proteomes" id="UP000037146">
    <property type="component" value="Unassembled WGS sequence"/>
</dbReference>
<evidence type="ECO:0000313" key="3">
    <source>
        <dbReference type="Proteomes" id="UP000037146"/>
    </source>
</evidence>
<name>A0A0K9GW59_9BACI</name>
<organism evidence="2 3">
    <name type="scientific">Peribacillus loiseleuriae</name>
    <dbReference type="NCBI Taxonomy" id="1679170"/>
    <lineage>
        <taxon>Bacteria</taxon>
        <taxon>Bacillati</taxon>
        <taxon>Bacillota</taxon>
        <taxon>Bacilli</taxon>
        <taxon>Bacillales</taxon>
        <taxon>Bacillaceae</taxon>
        <taxon>Peribacillus</taxon>
    </lineage>
</organism>
<dbReference type="OrthoDB" id="2352801at2"/>
<gene>
    <name evidence="2" type="ORF">AC625_16295</name>
</gene>
<proteinExistence type="predicted"/>
<reference evidence="3" key="1">
    <citation type="submission" date="2015-07" db="EMBL/GenBank/DDBJ databases">
        <title>Genome sequencing project for genomic taxonomy and phylogenomics of Bacillus-like bacteria.</title>
        <authorList>
            <person name="Liu B."/>
            <person name="Wang J."/>
            <person name="Zhu Y."/>
            <person name="Liu G."/>
            <person name="Chen Q."/>
            <person name="Chen Z."/>
            <person name="Lan J."/>
            <person name="Che J."/>
            <person name="Ge C."/>
            <person name="Shi H."/>
            <person name="Pan Z."/>
            <person name="Liu X."/>
        </authorList>
    </citation>
    <scope>NUCLEOTIDE SEQUENCE [LARGE SCALE GENOMIC DNA]</scope>
    <source>
        <strain evidence="3">FJAT-27997</strain>
    </source>
</reference>
<feature type="coiled-coil region" evidence="1">
    <location>
        <begin position="6"/>
        <end position="68"/>
    </location>
</feature>
<dbReference type="PATRIC" id="fig|1679170.3.peg.3706"/>
<keyword evidence="3" id="KW-1185">Reference proteome</keyword>
<dbReference type="AlphaFoldDB" id="A0A0K9GW59"/>
<dbReference type="Gene3D" id="6.10.320.10">
    <property type="match status" value="1"/>
</dbReference>
<accession>A0A0K9GW59</accession>